<organism evidence="2 3">
    <name type="scientific">Glossina palpalis gambiensis</name>
    <dbReference type="NCBI Taxonomy" id="67801"/>
    <lineage>
        <taxon>Eukaryota</taxon>
        <taxon>Metazoa</taxon>
        <taxon>Ecdysozoa</taxon>
        <taxon>Arthropoda</taxon>
        <taxon>Hexapoda</taxon>
        <taxon>Insecta</taxon>
        <taxon>Pterygota</taxon>
        <taxon>Neoptera</taxon>
        <taxon>Endopterygota</taxon>
        <taxon>Diptera</taxon>
        <taxon>Brachycera</taxon>
        <taxon>Muscomorpha</taxon>
        <taxon>Hippoboscoidea</taxon>
        <taxon>Glossinidae</taxon>
        <taxon>Glossina</taxon>
    </lineage>
</organism>
<feature type="signal peptide" evidence="1">
    <location>
        <begin position="1"/>
        <end position="19"/>
    </location>
</feature>
<reference evidence="2" key="2">
    <citation type="submission" date="2020-05" db="UniProtKB">
        <authorList>
            <consortium name="EnsemblMetazoa"/>
        </authorList>
    </citation>
    <scope>IDENTIFICATION</scope>
    <source>
        <strain evidence="2">IAEA</strain>
    </source>
</reference>
<dbReference type="EnsemblMetazoa" id="GPPI009415-RA">
    <property type="protein sequence ID" value="GPPI009415-PA"/>
    <property type="gene ID" value="GPPI009415"/>
</dbReference>
<dbReference type="EMBL" id="JXJN01003723">
    <property type="status" value="NOT_ANNOTATED_CDS"/>
    <property type="molecule type" value="Genomic_DNA"/>
</dbReference>
<evidence type="ECO:0000256" key="1">
    <source>
        <dbReference type="SAM" id="SignalP"/>
    </source>
</evidence>
<sequence length="78" mass="8392">MFRSSLRLNVLSFTLGSLSFNIGLDSRPVMLCKVNAICLANTTPPSREPAQTQNSARLILHSSAPDVGKRKMSGAGFL</sequence>
<evidence type="ECO:0008006" key="4">
    <source>
        <dbReference type="Google" id="ProtNLM"/>
    </source>
</evidence>
<keyword evidence="1" id="KW-0732">Signal</keyword>
<dbReference type="AlphaFoldDB" id="A0A1B0AUT7"/>
<proteinExistence type="predicted"/>
<evidence type="ECO:0000313" key="3">
    <source>
        <dbReference type="Proteomes" id="UP000092460"/>
    </source>
</evidence>
<dbReference type="VEuPathDB" id="VectorBase:GPPI009415"/>
<dbReference type="Proteomes" id="UP000092460">
    <property type="component" value="Unassembled WGS sequence"/>
</dbReference>
<keyword evidence="3" id="KW-1185">Reference proteome</keyword>
<reference evidence="3" key="1">
    <citation type="submission" date="2015-01" db="EMBL/GenBank/DDBJ databases">
        <authorList>
            <person name="Aksoy S."/>
            <person name="Warren W."/>
            <person name="Wilson R.K."/>
        </authorList>
    </citation>
    <scope>NUCLEOTIDE SEQUENCE [LARGE SCALE GENOMIC DNA]</scope>
    <source>
        <strain evidence="3">IAEA</strain>
    </source>
</reference>
<protein>
    <recommendedName>
        <fullName evidence="4">Secreted protein</fullName>
    </recommendedName>
</protein>
<feature type="chain" id="PRO_5008404162" description="Secreted protein" evidence="1">
    <location>
        <begin position="20"/>
        <end position="78"/>
    </location>
</feature>
<accession>A0A1B0AUT7</accession>
<evidence type="ECO:0000313" key="2">
    <source>
        <dbReference type="EnsemblMetazoa" id="GPPI009415-PA"/>
    </source>
</evidence>
<name>A0A1B0AUT7_9MUSC</name>